<dbReference type="Gene3D" id="2.10.260.10">
    <property type="match status" value="1"/>
</dbReference>
<sequence length="104" mass="11193">MDQRILSFITPYPTVRNITMEIFTMATATLTSKGQITIPVQVRTALGLETGDRVEFVETEDGKFSIIAASKTVLDLKGLIRKPANAVSIEDMNHAIAAQGANAG</sequence>
<reference evidence="3 4" key="1">
    <citation type="submission" date="2016-05" db="EMBL/GenBank/DDBJ databases">
        <title>Complete genome sequence of Pseudomonas antarctica PAMC 27494.</title>
        <authorList>
            <person name="Lee J."/>
        </authorList>
    </citation>
    <scope>NUCLEOTIDE SEQUENCE [LARGE SCALE GENOMIC DNA]</scope>
    <source>
        <strain evidence="3 4">PAMC 27494</strain>
    </source>
</reference>
<dbReference type="InterPro" id="IPR007159">
    <property type="entry name" value="SpoVT-AbrB_dom"/>
</dbReference>
<dbReference type="KEGG" id="panr:A7J50_1775"/>
<proteinExistence type="predicted"/>
<evidence type="ECO:0000256" key="1">
    <source>
        <dbReference type="PROSITE-ProRule" id="PRU01076"/>
    </source>
</evidence>
<dbReference type="EMBL" id="CP015600">
    <property type="protein sequence ID" value="ANF85197.1"/>
    <property type="molecule type" value="Genomic_DNA"/>
</dbReference>
<evidence type="ECO:0000313" key="4">
    <source>
        <dbReference type="Proteomes" id="UP000077829"/>
    </source>
</evidence>
<name>A0A172YY89_9PSED</name>
<organism evidence="3 4">
    <name type="scientific">Pseudomonas antarctica</name>
    <dbReference type="NCBI Taxonomy" id="219572"/>
    <lineage>
        <taxon>Bacteria</taxon>
        <taxon>Pseudomonadati</taxon>
        <taxon>Pseudomonadota</taxon>
        <taxon>Gammaproteobacteria</taxon>
        <taxon>Pseudomonadales</taxon>
        <taxon>Pseudomonadaceae</taxon>
        <taxon>Pseudomonas</taxon>
    </lineage>
</organism>
<dbReference type="SMART" id="SM00966">
    <property type="entry name" value="SpoVT_AbrB"/>
    <property type="match status" value="1"/>
</dbReference>
<dbReference type="SUPFAM" id="SSF89447">
    <property type="entry name" value="AbrB/MazE/MraZ-like"/>
    <property type="match status" value="1"/>
</dbReference>
<dbReference type="NCBIfam" id="TIGR01439">
    <property type="entry name" value="lp_hng_hel_AbrB"/>
    <property type="match status" value="1"/>
</dbReference>
<dbReference type="PROSITE" id="PS51740">
    <property type="entry name" value="SPOVT_ABRB"/>
    <property type="match status" value="1"/>
</dbReference>
<evidence type="ECO:0000259" key="2">
    <source>
        <dbReference type="PROSITE" id="PS51740"/>
    </source>
</evidence>
<dbReference type="Pfam" id="PF04014">
    <property type="entry name" value="MazE_antitoxin"/>
    <property type="match status" value="1"/>
</dbReference>
<dbReference type="STRING" id="219572.A7J50_1775"/>
<protein>
    <submittedName>
        <fullName evidence="3">AbrB family transcriptional regulator</fullName>
    </submittedName>
</protein>
<gene>
    <name evidence="3" type="ORF">A7J50_1775</name>
</gene>
<dbReference type="AlphaFoldDB" id="A0A172YY89"/>
<dbReference type="GO" id="GO:0003677">
    <property type="term" value="F:DNA binding"/>
    <property type="evidence" value="ECO:0007669"/>
    <property type="project" value="UniProtKB-UniRule"/>
</dbReference>
<feature type="domain" description="SpoVT-AbrB" evidence="2">
    <location>
        <begin position="25"/>
        <end position="71"/>
    </location>
</feature>
<dbReference type="Proteomes" id="UP000077829">
    <property type="component" value="Chromosome"/>
</dbReference>
<evidence type="ECO:0000313" key="3">
    <source>
        <dbReference type="EMBL" id="ANF85197.1"/>
    </source>
</evidence>
<keyword evidence="1" id="KW-0238">DNA-binding</keyword>
<dbReference type="InterPro" id="IPR037914">
    <property type="entry name" value="SpoVT-AbrB_sf"/>
</dbReference>
<accession>A0A172YY89</accession>
<dbReference type="PATRIC" id="fig|219572.3.peg.1815"/>